<dbReference type="Pfam" id="PF00067">
    <property type="entry name" value="p450"/>
    <property type="match status" value="1"/>
</dbReference>
<evidence type="ECO:0000256" key="8">
    <source>
        <dbReference type="PIRSR" id="PIRSR602401-1"/>
    </source>
</evidence>
<evidence type="ECO:0000256" key="5">
    <source>
        <dbReference type="ARBA" id="ARBA00023002"/>
    </source>
</evidence>
<evidence type="ECO:0008006" key="12">
    <source>
        <dbReference type="Google" id="ProtNLM"/>
    </source>
</evidence>
<evidence type="ECO:0000256" key="3">
    <source>
        <dbReference type="ARBA" id="ARBA00022617"/>
    </source>
</evidence>
<dbReference type="GO" id="GO:0020037">
    <property type="term" value="F:heme binding"/>
    <property type="evidence" value="ECO:0007669"/>
    <property type="project" value="InterPro"/>
</dbReference>
<name>A0A9W8J868_9AGAR</name>
<feature type="binding site" description="axial binding residue" evidence="8">
    <location>
        <position position="522"/>
    </location>
    <ligand>
        <name>heme</name>
        <dbReference type="ChEBI" id="CHEBI:30413"/>
    </ligand>
    <ligandPart>
        <name>Fe</name>
        <dbReference type="ChEBI" id="CHEBI:18248"/>
    </ligandPart>
</feature>
<dbReference type="SUPFAM" id="SSF48264">
    <property type="entry name" value="Cytochrome P450"/>
    <property type="match status" value="1"/>
</dbReference>
<evidence type="ECO:0000313" key="11">
    <source>
        <dbReference type="Proteomes" id="UP001140091"/>
    </source>
</evidence>
<protein>
    <recommendedName>
        <fullName evidence="12">Cytochrome P450 monooxygenase CYP63</fullName>
    </recommendedName>
</protein>
<evidence type="ECO:0000313" key="10">
    <source>
        <dbReference type="EMBL" id="KAJ2928094.1"/>
    </source>
</evidence>
<dbReference type="InterPro" id="IPR017972">
    <property type="entry name" value="Cyt_P450_CS"/>
</dbReference>
<dbReference type="OrthoDB" id="1470350at2759"/>
<keyword evidence="7 9" id="KW-0503">Monooxygenase</keyword>
<keyword evidence="4 8" id="KW-0479">Metal-binding</keyword>
<organism evidence="10 11">
    <name type="scientific">Candolleomyces eurysporus</name>
    <dbReference type="NCBI Taxonomy" id="2828524"/>
    <lineage>
        <taxon>Eukaryota</taxon>
        <taxon>Fungi</taxon>
        <taxon>Dikarya</taxon>
        <taxon>Basidiomycota</taxon>
        <taxon>Agaricomycotina</taxon>
        <taxon>Agaricomycetes</taxon>
        <taxon>Agaricomycetidae</taxon>
        <taxon>Agaricales</taxon>
        <taxon>Agaricineae</taxon>
        <taxon>Psathyrellaceae</taxon>
        <taxon>Candolleomyces</taxon>
    </lineage>
</organism>
<keyword evidence="3 8" id="KW-0349">Heme</keyword>
<dbReference type="InterPro" id="IPR001128">
    <property type="entry name" value="Cyt_P450"/>
</dbReference>
<dbReference type="GO" id="GO:0016705">
    <property type="term" value="F:oxidoreductase activity, acting on paired donors, with incorporation or reduction of molecular oxygen"/>
    <property type="evidence" value="ECO:0007669"/>
    <property type="project" value="InterPro"/>
</dbReference>
<evidence type="ECO:0000256" key="6">
    <source>
        <dbReference type="ARBA" id="ARBA00023004"/>
    </source>
</evidence>
<dbReference type="GO" id="GO:0005506">
    <property type="term" value="F:iron ion binding"/>
    <property type="evidence" value="ECO:0007669"/>
    <property type="project" value="InterPro"/>
</dbReference>
<comment type="similarity">
    <text evidence="2 9">Belongs to the cytochrome P450 family.</text>
</comment>
<gene>
    <name evidence="10" type="ORF">H1R20_g8991</name>
</gene>
<dbReference type="GO" id="GO:0004497">
    <property type="term" value="F:monooxygenase activity"/>
    <property type="evidence" value="ECO:0007669"/>
    <property type="project" value="UniProtKB-KW"/>
</dbReference>
<dbReference type="PANTHER" id="PTHR24287:SF1">
    <property type="entry name" value="P450, PUTATIVE (EUROFUNG)-RELATED"/>
    <property type="match status" value="1"/>
</dbReference>
<dbReference type="AlphaFoldDB" id="A0A9W8J868"/>
<proteinExistence type="inferred from homology"/>
<dbReference type="PRINTS" id="PR00463">
    <property type="entry name" value="EP450I"/>
</dbReference>
<keyword evidence="11" id="KW-1185">Reference proteome</keyword>
<sequence length="598" mass="68436">MTTFPANPAHYRLRLLADLTKALVIPVALLHLSLSWFDVPVPTLYVPLLDVGFIIVCAVVRVQWRDWTQSREARAHNARQVPRVVGKWPGNIDVLLWMMKEFKTSYVGDVYRQLFDEYQCTTLNLRILWQDNIITMDQEHSKFILATGVQHFWRGRAQKERMETFLGTGIFNRDDEIWKAHRSTARPFFAQDRIRDFEIFEKYTSRTLSILNAKAAANEPCEAQDLFARFTLDAASEFLFSQSLDTLDLPFPVPGKAVLGAKGSAMEGSWGAFAEAFESCQQNITSRARIGRMWPILELFGDRNEEHAKVIHDWLDPLVKRAIGGHSDTEKDRKDSASLAERTFIEHLAASTNDPVVIRDQLLNMLLASRDTAACVLTYIVYLLALHPDVAEKLRAEVLKYCGPTSPGTFDNFRDMKYMRAVINETLRLFPPVPVNQRETRSAPCTLPPSDATFATSDRRPFYLPPETITIYLPILTQRNPALWGEDADEFDPERWIDRKRLGKYVANPAMYAPFSAGPRICIGQNYAYNEMSYFLVRLLQQFDRFSLAKEFQPSGSLPPLEWKLRAGRQTAEQIWPAAAMTLYVKGGLWVNFHRADQ</sequence>
<reference evidence="10" key="1">
    <citation type="submission" date="2022-06" db="EMBL/GenBank/DDBJ databases">
        <title>Genome Sequence of Candolleomyces eurysporus.</title>
        <authorList>
            <person name="Buettner E."/>
        </authorList>
    </citation>
    <scope>NUCLEOTIDE SEQUENCE</scope>
    <source>
        <strain evidence="10">VTCC 930004</strain>
    </source>
</reference>
<dbReference type="InterPro" id="IPR047146">
    <property type="entry name" value="Cyt_P450_E_CYP52_fungi"/>
</dbReference>
<dbReference type="Proteomes" id="UP001140091">
    <property type="component" value="Unassembled WGS sequence"/>
</dbReference>
<accession>A0A9W8J868</accession>
<dbReference type="InterPro" id="IPR036396">
    <property type="entry name" value="Cyt_P450_sf"/>
</dbReference>
<dbReference type="PRINTS" id="PR00385">
    <property type="entry name" value="P450"/>
</dbReference>
<evidence type="ECO:0000256" key="4">
    <source>
        <dbReference type="ARBA" id="ARBA00022723"/>
    </source>
</evidence>
<comment type="caution">
    <text evidence="10">The sequence shown here is derived from an EMBL/GenBank/DDBJ whole genome shotgun (WGS) entry which is preliminary data.</text>
</comment>
<evidence type="ECO:0000256" key="7">
    <source>
        <dbReference type="ARBA" id="ARBA00023033"/>
    </source>
</evidence>
<dbReference type="Gene3D" id="1.10.630.10">
    <property type="entry name" value="Cytochrome P450"/>
    <property type="match status" value="1"/>
</dbReference>
<evidence type="ECO:0000256" key="1">
    <source>
        <dbReference type="ARBA" id="ARBA00001971"/>
    </source>
</evidence>
<comment type="cofactor">
    <cofactor evidence="1 8">
        <name>heme</name>
        <dbReference type="ChEBI" id="CHEBI:30413"/>
    </cofactor>
</comment>
<evidence type="ECO:0000256" key="9">
    <source>
        <dbReference type="RuleBase" id="RU000461"/>
    </source>
</evidence>
<keyword evidence="6 8" id="KW-0408">Iron</keyword>
<keyword evidence="5 9" id="KW-0560">Oxidoreductase</keyword>
<evidence type="ECO:0000256" key="2">
    <source>
        <dbReference type="ARBA" id="ARBA00010617"/>
    </source>
</evidence>
<dbReference type="PANTHER" id="PTHR24287">
    <property type="entry name" value="P450, PUTATIVE (EUROFUNG)-RELATED"/>
    <property type="match status" value="1"/>
</dbReference>
<dbReference type="PROSITE" id="PS00086">
    <property type="entry name" value="CYTOCHROME_P450"/>
    <property type="match status" value="1"/>
</dbReference>
<dbReference type="InterPro" id="IPR002401">
    <property type="entry name" value="Cyt_P450_E_grp-I"/>
</dbReference>
<feature type="non-terminal residue" evidence="10">
    <location>
        <position position="598"/>
    </location>
</feature>
<dbReference type="EMBL" id="JANBPK010000941">
    <property type="protein sequence ID" value="KAJ2928094.1"/>
    <property type="molecule type" value="Genomic_DNA"/>
</dbReference>